<evidence type="ECO:0000313" key="5">
    <source>
        <dbReference type="EMBL" id="MBB3943710.1"/>
    </source>
</evidence>
<dbReference type="AlphaFoldDB" id="A0A840B495"/>
<dbReference type="Pfam" id="PF01478">
    <property type="entry name" value="Peptidase_A24"/>
    <property type="match status" value="1"/>
</dbReference>
<dbReference type="InterPro" id="IPR014032">
    <property type="entry name" value="Peptidase_A24A_bac"/>
</dbReference>
<feature type="transmembrane region" description="Helical" evidence="3">
    <location>
        <begin position="148"/>
        <end position="166"/>
    </location>
</feature>
<comment type="caution">
    <text evidence="5">The sequence shown here is derived from an EMBL/GenBank/DDBJ whole genome shotgun (WGS) entry which is preliminary data.</text>
</comment>
<dbReference type="GO" id="GO:0005886">
    <property type="term" value="C:plasma membrane"/>
    <property type="evidence" value="ECO:0007669"/>
    <property type="project" value="TreeGrafter"/>
</dbReference>
<dbReference type="InterPro" id="IPR050882">
    <property type="entry name" value="Prepilin_peptidase/N-MTase"/>
</dbReference>
<keyword evidence="6" id="KW-1185">Reference proteome</keyword>
<feature type="domain" description="Prepilin type IV endopeptidase peptidase" evidence="4">
    <location>
        <begin position="28"/>
        <end position="135"/>
    </location>
</feature>
<keyword evidence="3" id="KW-0472">Membrane</keyword>
<protein>
    <submittedName>
        <fullName evidence="5">Prepilin signal peptidase PulO-like enzyme (Type II secretory pathway)</fullName>
    </submittedName>
</protein>
<proteinExistence type="inferred from homology"/>
<sequence>MATELIAALIGAVAVLLLPPAQAIAAAVFGWLLLPLIMLDYQHLWLPNRLVLLLAVMGVLVGPMLTPDIAWTGRATGMVAGFLSLEIIRQAYKLFRKHDGMGAGDPKLFGALGIWLGWQALPMTLLIASAIGLTVVSTLHVIAKHQRNALPFGSFLGVAAFAIVLIG</sequence>
<dbReference type="PANTHER" id="PTHR30487:SF0">
    <property type="entry name" value="PREPILIN LEADER PEPTIDASE_N-METHYLTRANSFERASE-RELATED"/>
    <property type="match status" value="1"/>
</dbReference>
<comment type="similarity">
    <text evidence="1 2">Belongs to the peptidase A24 family.</text>
</comment>
<feature type="transmembrane region" description="Helical" evidence="3">
    <location>
        <begin position="112"/>
        <end position="136"/>
    </location>
</feature>
<organism evidence="5 6">
    <name type="scientific">Sphingorhabdus rigui</name>
    <dbReference type="NCBI Taxonomy" id="1282858"/>
    <lineage>
        <taxon>Bacteria</taxon>
        <taxon>Pseudomonadati</taxon>
        <taxon>Pseudomonadota</taxon>
        <taxon>Alphaproteobacteria</taxon>
        <taxon>Sphingomonadales</taxon>
        <taxon>Sphingomonadaceae</taxon>
        <taxon>Sphingorhabdus</taxon>
    </lineage>
</organism>
<keyword evidence="3" id="KW-0812">Transmembrane</keyword>
<dbReference type="PRINTS" id="PR00864">
    <property type="entry name" value="PREPILNPTASE"/>
</dbReference>
<evidence type="ECO:0000256" key="3">
    <source>
        <dbReference type="SAM" id="Phobius"/>
    </source>
</evidence>
<dbReference type="EMBL" id="JACIEA010000002">
    <property type="protein sequence ID" value="MBB3943710.1"/>
    <property type="molecule type" value="Genomic_DNA"/>
</dbReference>
<dbReference type="Proteomes" id="UP000581447">
    <property type="component" value="Unassembled WGS sequence"/>
</dbReference>
<keyword evidence="3" id="KW-1133">Transmembrane helix</keyword>
<accession>A0A840B495</accession>
<dbReference type="GO" id="GO:0006465">
    <property type="term" value="P:signal peptide processing"/>
    <property type="evidence" value="ECO:0007669"/>
    <property type="project" value="TreeGrafter"/>
</dbReference>
<dbReference type="GO" id="GO:0004190">
    <property type="term" value="F:aspartic-type endopeptidase activity"/>
    <property type="evidence" value="ECO:0007669"/>
    <property type="project" value="InterPro"/>
</dbReference>
<feature type="transmembrane region" description="Helical" evidence="3">
    <location>
        <begin position="49"/>
        <end position="66"/>
    </location>
</feature>
<evidence type="ECO:0000256" key="2">
    <source>
        <dbReference type="RuleBase" id="RU003793"/>
    </source>
</evidence>
<evidence type="ECO:0000259" key="4">
    <source>
        <dbReference type="Pfam" id="PF01478"/>
    </source>
</evidence>
<evidence type="ECO:0000313" key="6">
    <source>
        <dbReference type="Proteomes" id="UP000581447"/>
    </source>
</evidence>
<reference evidence="5 6" key="1">
    <citation type="submission" date="2020-08" db="EMBL/GenBank/DDBJ databases">
        <title>Genomic Encyclopedia of Type Strains, Phase IV (KMG-IV): sequencing the most valuable type-strain genomes for metagenomic binning, comparative biology and taxonomic classification.</title>
        <authorList>
            <person name="Goeker M."/>
        </authorList>
    </citation>
    <scope>NUCLEOTIDE SEQUENCE [LARGE SCALE GENOMIC DNA]</scope>
    <source>
        <strain evidence="5 6">DSM 29050</strain>
    </source>
</reference>
<dbReference type="InterPro" id="IPR000045">
    <property type="entry name" value="Prepilin_IV_endopep_pep"/>
</dbReference>
<evidence type="ECO:0000256" key="1">
    <source>
        <dbReference type="ARBA" id="ARBA00005801"/>
    </source>
</evidence>
<dbReference type="Gene3D" id="1.20.120.1220">
    <property type="match status" value="1"/>
</dbReference>
<name>A0A840B495_9SPHN</name>
<gene>
    <name evidence="5" type="ORF">GGR91_001968</name>
</gene>
<dbReference type="PANTHER" id="PTHR30487">
    <property type="entry name" value="TYPE 4 PREPILIN-LIKE PROTEINS LEADER PEPTIDE-PROCESSING ENZYME"/>
    <property type="match status" value="1"/>
</dbReference>